<dbReference type="EMBL" id="CP146203">
    <property type="protein sequence ID" value="XBH20199.1"/>
    <property type="molecule type" value="Genomic_DNA"/>
</dbReference>
<dbReference type="PANTHER" id="PTHR11092">
    <property type="entry name" value="SUGAR NUCLEOTIDE EPIMERASE RELATED"/>
    <property type="match status" value="1"/>
</dbReference>
<organism evidence="4">
    <name type="scientific">Jonesiaceae bacterium BS-20</name>
    <dbReference type="NCBI Taxonomy" id="3120821"/>
    <lineage>
        <taxon>Bacteria</taxon>
        <taxon>Bacillati</taxon>
        <taxon>Actinomycetota</taxon>
        <taxon>Actinomycetes</taxon>
        <taxon>Micrococcales</taxon>
        <taxon>Jonesiaceae</taxon>
    </lineage>
</organism>
<dbReference type="InterPro" id="IPR013549">
    <property type="entry name" value="DUF1731"/>
</dbReference>
<evidence type="ECO:0000259" key="3">
    <source>
        <dbReference type="Pfam" id="PF08338"/>
    </source>
</evidence>
<dbReference type="NCBIfam" id="TIGR01777">
    <property type="entry name" value="yfcH"/>
    <property type="match status" value="1"/>
</dbReference>
<accession>A0AAU7DS97</accession>
<sequence>MTAFQDSRTVLIAGASGLIGSALTTALLERGNKVIVLSRQSSPAPPQHPNLSVSRWDPATGVLNQAVVDRSDVVVNLAGASIGARRWSAQYKQTILESRTTATALIAQAVHNSPTPPQVFLQGSASGFYGNTDAVVDEQSAVGATFLAKVCASWEKAAAPAMSKGTRLAFIRTATVMSPKDGALKKLLLPMRFGVGGTLGNGTQDWSWITLDDHVRALLFVMDTPTAWGPINLVAPEFATNSAITRAIAQAISKPARFQVPAGVLRLVLGEFANEILMSQKISPMILTQLGFQFLHPTVADLATYVRKELDNR</sequence>
<evidence type="ECO:0000313" key="4">
    <source>
        <dbReference type="EMBL" id="XBH20199.1"/>
    </source>
</evidence>
<name>A0AAU7DS97_9MICO</name>
<dbReference type="Gene3D" id="3.40.50.720">
    <property type="entry name" value="NAD(P)-binding Rossmann-like Domain"/>
    <property type="match status" value="1"/>
</dbReference>
<dbReference type="SUPFAM" id="SSF51735">
    <property type="entry name" value="NAD(P)-binding Rossmann-fold domains"/>
    <property type="match status" value="1"/>
</dbReference>
<dbReference type="InterPro" id="IPR001509">
    <property type="entry name" value="Epimerase_deHydtase"/>
</dbReference>
<dbReference type="PANTHER" id="PTHR11092:SF0">
    <property type="entry name" value="EPIMERASE FAMILY PROTEIN SDR39U1"/>
    <property type="match status" value="1"/>
</dbReference>
<comment type="similarity">
    <text evidence="1">Belongs to the NAD(P)-dependent epimerase/dehydratase family. SDR39U1 subfamily.</text>
</comment>
<dbReference type="Pfam" id="PF08338">
    <property type="entry name" value="DUF1731"/>
    <property type="match status" value="1"/>
</dbReference>
<evidence type="ECO:0000256" key="1">
    <source>
        <dbReference type="ARBA" id="ARBA00009353"/>
    </source>
</evidence>
<dbReference type="InterPro" id="IPR010099">
    <property type="entry name" value="SDR39U1"/>
</dbReference>
<feature type="domain" description="DUF1731" evidence="3">
    <location>
        <begin position="260"/>
        <end position="301"/>
    </location>
</feature>
<dbReference type="Pfam" id="PF01370">
    <property type="entry name" value="Epimerase"/>
    <property type="match status" value="1"/>
</dbReference>
<dbReference type="AlphaFoldDB" id="A0AAU7DS97"/>
<protein>
    <submittedName>
        <fullName evidence="4">TIGR01777 family oxidoreductase</fullName>
    </submittedName>
</protein>
<gene>
    <name evidence="4" type="ORF">V5R04_07995</name>
</gene>
<evidence type="ECO:0000259" key="2">
    <source>
        <dbReference type="Pfam" id="PF01370"/>
    </source>
</evidence>
<dbReference type="InterPro" id="IPR036291">
    <property type="entry name" value="NAD(P)-bd_dom_sf"/>
</dbReference>
<feature type="domain" description="NAD-dependent epimerase/dehydratase" evidence="2">
    <location>
        <begin position="10"/>
        <end position="227"/>
    </location>
</feature>
<reference evidence="4" key="1">
    <citation type="submission" date="2024-02" db="EMBL/GenBank/DDBJ databases">
        <title>Tomenella chthoni gen. nov. sp. nov., a member of the family Jonesiaceae isolated from bat guano.</title>
        <authorList>
            <person name="Miller S.L."/>
            <person name="King J."/>
            <person name="Sankaranarayanan K."/>
            <person name="Lawson P.A."/>
        </authorList>
    </citation>
    <scope>NUCLEOTIDE SEQUENCE</scope>
    <source>
        <strain evidence="4">BS-20</strain>
    </source>
</reference>
<proteinExistence type="inferred from homology"/>